<dbReference type="Proteomes" id="UP000007939">
    <property type="component" value="Chromosome"/>
</dbReference>
<gene>
    <name evidence="8" type="ordered locus">Spico_0287</name>
</gene>
<feature type="transmembrane region" description="Helical" evidence="7">
    <location>
        <begin position="285"/>
        <end position="303"/>
    </location>
</feature>
<dbReference type="EMBL" id="CP002659">
    <property type="protein sequence ID" value="AEC01517.1"/>
    <property type="molecule type" value="Genomic_DNA"/>
</dbReference>
<dbReference type="eggNOG" id="COG0628">
    <property type="taxonomic scope" value="Bacteria"/>
</dbReference>
<evidence type="ECO:0000256" key="7">
    <source>
        <dbReference type="SAM" id="Phobius"/>
    </source>
</evidence>
<evidence type="ECO:0000256" key="3">
    <source>
        <dbReference type="ARBA" id="ARBA00022692"/>
    </source>
</evidence>
<dbReference type="Pfam" id="PF01594">
    <property type="entry name" value="AI-2E_transport"/>
    <property type="match status" value="1"/>
</dbReference>
<evidence type="ECO:0000313" key="8">
    <source>
        <dbReference type="EMBL" id="AEC01517.1"/>
    </source>
</evidence>
<feature type="transmembrane region" description="Helical" evidence="7">
    <location>
        <begin position="323"/>
        <end position="348"/>
    </location>
</feature>
<accession>F4GH42</accession>
<proteinExistence type="inferred from homology"/>
<feature type="transmembrane region" description="Helical" evidence="7">
    <location>
        <begin position="50"/>
        <end position="68"/>
    </location>
</feature>
<feature type="transmembrane region" description="Helical" evidence="7">
    <location>
        <begin position="80"/>
        <end position="101"/>
    </location>
</feature>
<feature type="transmembrane region" description="Helical" evidence="7">
    <location>
        <begin position="246"/>
        <end position="273"/>
    </location>
</feature>
<keyword evidence="4 7" id="KW-1133">Transmembrane helix</keyword>
<feature type="transmembrane region" description="Helical" evidence="7">
    <location>
        <begin position="27"/>
        <end position="44"/>
    </location>
</feature>
<feature type="transmembrane region" description="Helical" evidence="7">
    <location>
        <begin position="164"/>
        <end position="183"/>
    </location>
</feature>
<reference evidence="9" key="1">
    <citation type="submission" date="2011-04" db="EMBL/GenBank/DDBJ databases">
        <title>The complete genome of Spirochaeta coccoides DSM 17374.</title>
        <authorList>
            <person name="Lucas S."/>
            <person name="Copeland A."/>
            <person name="Lapidus A."/>
            <person name="Bruce D."/>
            <person name="Goodwin L."/>
            <person name="Pitluck S."/>
            <person name="Peters L."/>
            <person name="Kyrpides N."/>
            <person name="Mavromatis K."/>
            <person name="Pagani I."/>
            <person name="Ivanova N."/>
            <person name="Ovchinnikova G."/>
            <person name="Lu M."/>
            <person name="Detter J.C."/>
            <person name="Tapia R."/>
            <person name="Han C."/>
            <person name="Land M."/>
            <person name="Hauser L."/>
            <person name="Markowitz V."/>
            <person name="Cheng J.-F."/>
            <person name="Hugenholtz P."/>
            <person name="Woyke T."/>
            <person name="Wu D."/>
            <person name="Spring S."/>
            <person name="Schroeder M."/>
            <person name="Brambilla E."/>
            <person name="Klenk H.-P."/>
            <person name="Eisen J.A."/>
        </authorList>
    </citation>
    <scope>NUCLEOTIDE SEQUENCE [LARGE SCALE GENOMIC DNA]</scope>
    <source>
        <strain evidence="9">ATCC BAA-1237 / DSM 17374 / SPN1</strain>
    </source>
</reference>
<evidence type="ECO:0000256" key="6">
    <source>
        <dbReference type="SAM" id="MobiDB-lite"/>
    </source>
</evidence>
<feature type="compositionally biased region" description="Basic and acidic residues" evidence="6">
    <location>
        <begin position="371"/>
        <end position="387"/>
    </location>
</feature>
<dbReference type="PANTHER" id="PTHR21716">
    <property type="entry name" value="TRANSMEMBRANE PROTEIN"/>
    <property type="match status" value="1"/>
</dbReference>
<evidence type="ECO:0000256" key="2">
    <source>
        <dbReference type="ARBA" id="ARBA00009773"/>
    </source>
</evidence>
<dbReference type="HOGENOM" id="CLU_031275_0_3_12"/>
<organism evidence="8 9">
    <name type="scientific">Parasphaerochaeta coccoides (strain ATCC BAA-1237 / DSM 17374 / SPN1)</name>
    <name type="common">Sphaerochaeta coccoides</name>
    <dbReference type="NCBI Taxonomy" id="760011"/>
    <lineage>
        <taxon>Bacteria</taxon>
        <taxon>Pseudomonadati</taxon>
        <taxon>Spirochaetota</taxon>
        <taxon>Spirochaetia</taxon>
        <taxon>Spirochaetales</taxon>
        <taxon>Sphaerochaetaceae</taxon>
        <taxon>Parasphaerochaeta</taxon>
    </lineage>
</organism>
<dbReference type="OrthoDB" id="9799225at2"/>
<dbReference type="PANTHER" id="PTHR21716:SF64">
    <property type="entry name" value="AI-2 TRANSPORT PROTEIN TQSA"/>
    <property type="match status" value="1"/>
</dbReference>
<keyword evidence="3 7" id="KW-0812">Transmembrane</keyword>
<evidence type="ECO:0000256" key="5">
    <source>
        <dbReference type="ARBA" id="ARBA00023136"/>
    </source>
</evidence>
<sequence length="416" mass="47199">MITDIEGFSKVVYDAFMDNSLDKLKRSPRTFFGVFLVIVILFVLKVASEVTLPLVTSLFLFLLCNPLLDRLDKLRTPRWLSTLIVMLLLFLVFIGAGWFMVSTVDTLIRHLPSYANRFILIDNYVTGKLTDMLNIDPDTTVLALLDINWIQLAMNSLTSLSGKLMTVAKDAALIYIFIFFLLLERQSLVPKLRAALPTDNGRRLMIMLERVNRQVSKYLVLKLFISVVTGVMYYFAALLTHLDFPVLWGVLACVINFIPAIGSVVVTTLVVLMSILQFFPIWPQVIYVAVLMISIEMVMGNIIDPRLQGVQLNLSPFVILVSLSLWGYIWGIMGMLLAVPLTSVIQIVCANVKSLRPVAIALSSGKTYRRQYDERKRQEKRERQERQKAKRQRSASVHKAEDDFSSPMQEPPASLE</sequence>
<name>F4GH42_PARC1</name>
<protein>
    <recommendedName>
        <fullName evidence="10">AI-2E family transporter</fullName>
    </recommendedName>
</protein>
<evidence type="ECO:0008006" key="10">
    <source>
        <dbReference type="Google" id="ProtNLM"/>
    </source>
</evidence>
<feature type="transmembrane region" description="Helical" evidence="7">
    <location>
        <begin position="219"/>
        <end position="240"/>
    </location>
</feature>
<dbReference type="AlphaFoldDB" id="F4GH42"/>
<dbReference type="STRING" id="760011.Spico_0287"/>
<evidence type="ECO:0000256" key="4">
    <source>
        <dbReference type="ARBA" id="ARBA00022989"/>
    </source>
</evidence>
<dbReference type="GO" id="GO:0016020">
    <property type="term" value="C:membrane"/>
    <property type="evidence" value="ECO:0007669"/>
    <property type="project" value="UniProtKB-SubCell"/>
</dbReference>
<evidence type="ECO:0000313" key="9">
    <source>
        <dbReference type="Proteomes" id="UP000007939"/>
    </source>
</evidence>
<keyword evidence="9" id="KW-1185">Reference proteome</keyword>
<comment type="subcellular location">
    <subcellularLocation>
        <location evidence="1">Membrane</location>
        <topology evidence="1">Multi-pass membrane protein</topology>
    </subcellularLocation>
</comment>
<keyword evidence="5 7" id="KW-0472">Membrane</keyword>
<reference evidence="8 9" key="2">
    <citation type="journal article" date="2012" name="Stand. Genomic Sci.">
        <title>Complete genome sequence of the termite hindgut bacterium Spirochaeta coccoides type strain (SPN1(T)), reclassification in the genus Sphaerochaeta as Sphaerochaeta coccoides comb. nov. and emendations of the family Spirochaetaceae and the genus Sphaerochaeta.</title>
        <authorList>
            <person name="Abt B."/>
            <person name="Han C."/>
            <person name="Scheuner C."/>
            <person name="Lu M."/>
            <person name="Lapidus A."/>
            <person name="Nolan M."/>
            <person name="Lucas S."/>
            <person name="Hammon N."/>
            <person name="Deshpande S."/>
            <person name="Cheng J.F."/>
            <person name="Tapia R."/>
            <person name="Goodwin L.A."/>
            <person name="Pitluck S."/>
            <person name="Liolios K."/>
            <person name="Pagani I."/>
            <person name="Ivanova N."/>
            <person name="Mavromatis K."/>
            <person name="Mikhailova N."/>
            <person name="Huntemann M."/>
            <person name="Pati A."/>
            <person name="Chen A."/>
            <person name="Palaniappan K."/>
            <person name="Land M."/>
            <person name="Hauser L."/>
            <person name="Brambilla E.M."/>
            <person name="Rohde M."/>
            <person name="Spring S."/>
            <person name="Gronow S."/>
            <person name="Goker M."/>
            <person name="Woyke T."/>
            <person name="Bristow J."/>
            <person name="Eisen J.A."/>
            <person name="Markowitz V."/>
            <person name="Hugenholtz P."/>
            <person name="Kyrpides N.C."/>
            <person name="Klenk H.P."/>
            <person name="Detter J.C."/>
        </authorList>
    </citation>
    <scope>NUCLEOTIDE SEQUENCE [LARGE SCALE GENOMIC DNA]</scope>
    <source>
        <strain evidence="9">ATCC BAA-1237 / DSM 17374 / SPN1</strain>
    </source>
</reference>
<dbReference type="GO" id="GO:0055085">
    <property type="term" value="P:transmembrane transport"/>
    <property type="evidence" value="ECO:0007669"/>
    <property type="project" value="TreeGrafter"/>
</dbReference>
<feature type="region of interest" description="Disordered" evidence="6">
    <location>
        <begin position="371"/>
        <end position="416"/>
    </location>
</feature>
<dbReference type="KEGG" id="scc:Spico_0287"/>
<dbReference type="InterPro" id="IPR002549">
    <property type="entry name" value="AI-2E-like"/>
</dbReference>
<evidence type="ECO:0000256" key="1">
    <source>
        <dbReference type="ARBA" id="ARBA00004141"/>
    </source>
</evidence>
<comment type="similarity">
    <text evidence="2">Belongs to the autoinducer-2 exporter (AI-2E) (TC 2.A.86) family.</text>
</comment>